<feature type="domain" description="Thioredoxin" evidence="2">
    <location>
        <begin position="20"/>
        <end position="168"/>
    </location>
</feature>
<dbReference type="STRING" id="1191523.MROS_1419"/>
<feature type="signal peptide" evidence="1">
    <location>
        <begin position="1"/>
        <end position="25"/>
    </location>
</feature>
<dbReference type="OrthoDB" id="9809746at2"/>
<dbReference type="PROSITE" id="PS51352">
    <property type="entry name" value="THIOREDOXIN_2"/>
    <property type="match status" value="1"/>
</dbReference>
<protein>
    <submittedName>
        <fullName evidence="3">Alkyl hydroperoxide reductase/ Thiol specific antioxidant/ Mal allergen</fullName>
    </submittedName>
</protein>
<dbReference type="CDD" id="cd02969">
    <property type="entry name" value="PRX_like1"/>
    <property type="match status" value="1"/>
</dbReference>
<dbReference type="PANTHER" id="PTHR43640:SF1">
    <property type="entry name" value="THIOREDOXIN-DEPENDENT PEROXIREDOXIN"/>
    <property type="match status" value="1"/>
</dbReference>
<dbReference type="InterPro" id="IPR000866">
    <property type="entry name" value="AhpC/TSA"/>
</dbReference>
<dbReference type="Pfam" id="PF00578">
    <property type="entry name" value="AhpC-TSA"/>
    <property type="match status" value="1"/>
</dbReference>
<dbReference type="InterPro" id="IPR013766">
    <property type="entry name" value="Thioredoxin_domain"/>
</dbReference>
<evidence type="ECO:0000313" key="3">
    <source>
        <dbReference type="EMBL" id="AFN74656.1"/>
    </source>
</evidence>
<dbReference type="PATRIC" id="fig|1191523.3.peg.1506"/>
<sequence length="188" mass="21374">MKSAYKSFVLLVMFFSAVITTSGQKAENFKLKDYNGKEYRLSDFKDSKAIVIMFIATQCPVSNAYNSRMIELYKDYKDKGVSFVGINSNKQESVEEIKEHAKENGFEFVILKDEKNVIADKFGASVTPEIYVLNGDFEILYHGRIDDSRKEDEVKTHDLRVALDEILAGKKVSNPKTKAFGCTIKRVN</sequence>
<dbReference type="HOGENOM" id="CLU_076204_2_1_10"/>
<dbReference type="Gene3D" id="3.40.30.10">
    <property type="entry name" value="Glutaredoxin"/>
    <property type="match status" value="1"/>
</dbReference>
<dbReference type="KEGG" id="mro:MROS_1419"/>
<keyword evidence="1" id="KW-0732">Signal</keyword>
<evidence type="ECO:0000313" key="4">
    <source>
        <dbReference type="Proteomes" id="UP000009011"/>
    </source>
</evidence>
<dbReference type="InterPro" id="IPR047262">
    <property type="entry name" value="PRX-like1"/>
</dbReference>
<dbReference type="SUPFAM" id="SSF52833">
    <property type="entry name" value="Thioredoxin-like"/>
    <property type="match status" value="1"/>
</dbReference>
<dbReference type="GO" id="GO:0016209">
    <property type="term" value="F:antioxidant activity"/>
    <property type="evidence" value="ECO:0007669"/>
    <property type="project" value="InterPro"/>
</dbReference>
<accession>I7A429</accession>
<dbReference type="AlphaFoldDB" id="I7A429"/>
<feature type="chain" id="PRO_5003707271" evidence="1">
    <location>
        <begin position="26"/>
        <end position="188"/>
    </location>
</feature>
<dbReference type="eggNOG" id="COG1225">
    <property type="taxonomic scope" value="Bacteria"/>
</dbReference>
<dbReference type="PANTHER" id="PTHR43640">
    <property type="entry name" value="OS07G0260300 PROTEIN"/>
    <property type="match status" value="1"/>
</dbReference>
<dbReference type="RefSeq" id="WP_014856090.1">
    <property type="nucleotide sequence ID" value="NC_018178.1"/>
</dbReference>
<dbReference type="EMBL" id="CP003557">
    <property type="protein sequence ID" value="AFN74656.1"/>
    <property type="molecule type" value="Genomic_DNA"/>
</dbReference>
<dbReference type="Proteomes" id="UP000009011">
    <property type="component" value="Chromosome"/>
</dbReference>
<evidence type="ECO:0000256" key="1">
    <source>
        <dbReference type="SAM" id="SignalP"/>
    </source>
</evidence>
<evidence type="ECO:0000259" key="2">
    <source>
        <dbReference type="PROSITE" id="PS51352"/>
    </source>
</evidence>
<proteinExistence type="predicted"/>
<reference evidence="3 4" key="1">
    <citation type="journal article" date="2013" name="PLoS ONE">
        <title>Genomic analysis of Melioribacter roseus, facultatively anaerobic organotrophic bacterium representing a novel deep lineage within Bacteriodetes/Chlorobi group.</title>
        <authorList>
            <person name="Kadnikov V.V."/>
            <person name="Mardanov A.V."/>
            <person name="Podosokorskaya O.A."/>
            <person name="Gavrilov S.N."/>
            <person name="Kublanov I.V."/>
            <person name="Beletsky A.V."/>
            <person name="Bonch-Osmolovskaya E.A."/>
            <person name="Ravin N.V."/>
        </authorList>
    </citation>
    <scope>NUCLEOTIDE SEQUENCE [LARGE SCALE GENOMIC DNA]</scope>
    <source>
        <strain evidence="4">JCM 17771 / P3M-2</strain>
    </source>
</reference>
<gene>
    <name evidence="3" type="ordered locus">MROS_1419</name>
</gene>
<organism evidence="3 4">
    <name type="scientific">Melioribacter roseus (strain DSM 23840 / JCM 17771 / VKM B-2668 / P3M-2)</name>
    <dbReference type="NCBI Taxonomy" id="1191523"/>
    <lineage>
        <taxon>Bacteria</taxon>
        <taxon>Pseudomonadati</taxon>
        <taxon>Ignavibacteriota</taxon>
        <taxon>Ignavibacteria</taxon>
        <taxon>Ignavibacteriales</taxon>
        <taxon>Melioribacteraceae</taxon>
        <taxon>Melioribacter</taxon>
    </lineage>
</organism>
<keyword evidence="4" id="KW-1185">Reference proteome</keyword>
<dbReference type="GO" id="GO:0016491">
    <property type="term" value="F:oxidoreductase activity"/>
    <property type="evidence" value="ECO:0007669"/>
    <property type="project" value="InterPro"/>
</dbReference>
<dbReference type="InterPro" id="IPR036249">
    <property type="entry name" value="Thioredoxin-like_sf"/>
</dbReference>
<name>I7A429_MELRP</name>